<keyword evidence="3" id="KW-1185">Reference proteome</keyword>
<gene>
    <name evidence="2" type="ORF">EHQ46_09050</name>
</gene>
<dbReference type="EMBL" id="RQFU01000015">
    <property type="protein sequence ID" value="TGL21082.1"/>
    <property type="molecule type" value="Genomic_DNA"/>
</dbReference>
<protein>
    <submittedName>
        <fullName evidence="2">Alkaline phosphatase family protein</fullName>
    </submittedName>
</protein>
<dbReference type="SUPFAM" id="SSF56300">
    <property type="entry name" value="Metallo-dependent phosphatases"/>
    <property type="match status" value="1"/>
</dbReference>
<dbReference type="InterPro" id="IPR029052">
    <property type="entry name" value="Metallo-depent_PP-like"/>
</dbReference>
<dbReference type="PANTHER" id="PTHR33987">
    <property type="entry name" value="CALCINEURIN-LIKE METALLO-PHOSPHOESTERASE SUPERFAMILY PROTEIN"/>
    <property type="match status" value="1"/>
</dbReference>
<dbReference type="RefSeq" id="WP_135635119.1">
    <property type="nucleotide sequence ID" value="NZ_RQFU01000015.1"/>
</dbReference>
<evidence type="ECO:0000313" key="2">
    <source>
        <dbReference type="EMBL" id="TGL21082.1"/>
    </source>
</evidence>
<evidence type="ECO:0000313" key="3">
    <source>
        <dbReference type="Proteomes" id="UP000298200"/>
    </source>
</evidence>
<reference evidence="3" key="1">
    <citation type="journal article" date="2019" name="PLoS Negl. Trop. Dis.">
        <title>Revisiting the worldwide diversity of Leptospira species in the environment.</title>
        <authorList>
            <person name="Vincent A.T."/>
            <person name="Schiettekatte O."/>
            <person name="Bourhy P."/>
            <person name="Veyrier F.J."/>
            <person name="Picardeau M."/>
        </authorList>
    </citation>
    <scope>NUCLEOTIDE SEQUENCE [LARGE SCALE GENOMIC DNA]</scope>
    <source>
        <strain evidence="3">201800272</strain>
    </source>
</reference>
<evidence type="ECO:0000259" key="1">
    <source>
        <dbReference type="Pfam" id="PF09423"/>
    </source>
</evidence>
<dbReference type="InterPro" id="IPR038607">
    <property type="entry name" value="PhoD-like_sf"/>
</dbReference>
<dbReference type="Pfam" id="PF09423">
    <property type="entry name" value="PhoD"/>
    <property type="match status" value="1"/>
</dbReference>
<dbReference type="CDD" id="cd07389">
    <property type="entry name" value="MPP_PhoD"/>
    <property type="match status" value="1"/>
</dbReference>
<name>A0ABY2M1K7_9LEPT</name>
<accession>A0ABY2M1K7</accession>
<dbReference type="InterPro" id="IPR018946">
    <property type="entry name" value="PhoD-like_MPP"/>
</dbReference>
<dbReference type="Proteomes" id="UP000298200">
    <property type="component" value="Unassembled WGS sequence"/>
</dbReference>
<feature type="domain" description="PhoD-like phosphatase metallophosphatase" evidence="1">
    <location>
        <begin position="46"/>
        <end position="288"/>
    </location>
</feature>
<comment type="caution">
    <text evidence="2">The sequence shown here is derived from an EMBL/GenBank/DDBJ whole genome shotgun (WGS) entry which is preliminary data.</text>
</comment>
<sequence length="357" mass="41678">MNQIFLGFFFIGWMVIGTPLNAKEKQSLSIGFGSCLHQDKESPILGSLLSQKLDYLIFLGDIVYSDQLSAKDKIPAYEKQFQRPEWKSLRKDSKFLFTWDDHDFGINDSGAEYADRDLSRKIFLSYVQPMMPKNINFGTKSNQGVFYSYWIEFQRKKIHIMIPDTRYFRSPLQRSYMSYLTRKSHYRPSSDEEQTMLGEEQWLWMETELSKPSDLLIFVSSVQVIPTEQPFEKWNNLPMEREKLIQSLQKAKAKDVVILSGDRHIAEIHEYKTPNERTLVEITSSSLNLPLPFLPLEYDSEWKIGKAYRKENVGKLDIFLKNGSLQWKSMILDIDGKQVLEYNSNVDNGQAIESKVE</sequence>
<proteinExistence type="predicted"/>
<dbReference type="Gene3D" id="3.60.21.70">
    <property type="entry name" value="PhoD-like phosphatase"/>
    <property type="match status" value="1"/>
</dbReference>
<dbReference type="PANTHER" id="PTHR33987:SF1">
    <property type="entry name" value="CALCINEURIN-LIKE METALLO-PHOSPHOESTERASE SUPERFAMILY PROTEIN"/>
    <property type="match status" value="1"/>
</dbReference>
<organism evidence="2 3">
    <name type="scientific">Leptospira yanagawae</name>
    <dbReference type="NCBI Taxonomy" id="293069"/>
    <lineage>
        <taxon>Bacteria</taxon>
        <taxon>Pseudomonadati</taxon>
        <taxon>Spirochaetota</taxon>
        <taxon>Spirochaetia</taxon>
        <taxon>Leptospirales</taxon>
        <taxon>Leptospiraceae</taxon>
        <taxon>Leptospira</taxon>
    </lineage>
</organism>